<evidence type="ECO:0000313" key="4">
    <source>
        <dbReference type="EMBL" id="PIQ70483.1"/>
    </source>
</evidence>
<dbReference type="Gene3D" id="1.10.150.130">
    <property type="match status" value="1"/>
</dbReference>
<dbReference type="PROSITE" id="PS51900">
    <property type="entry name" value="CB"/>
    <property type="match status" value="1"/>
</dbReference>
<dbReference type="InterPro" id="IPR044068">
    <property type="entry name" value="CB"/>
</dbReference>
<feature type="domain" description="Core-binding (CB)" evidence="3">
    <location>
        <begin position="7"/>
        <end position="108"/>
    </location>
</feature>
<dbReference type="InterPro" id="IPR010998">
    <property type="entry name" value="Integrase_recombinase_N"/>
</dbReference>
<keyword evidence="1 2" id="KW-0238">DNA-binding</keyword>
<dbReference type="Proteomes" id="UP000231371">
    <property type="component" value="Unassembled WGS sequence"/>
</dbReference>
<reference evidence="4 5" key="1">
    <citation type="submission" date="2017-09" db="EMBL/GenBank/DDBJ databases">
        <title>Depth-based differentiation of microbial function through sediment-hosted aquifers and enrichment of novel symbionts in the deep terrestrial subsurface.</title>
        <authorList>
            <person name="Probst A.J."/>
            <person name="Ladd B."/>
            <person name="Jarett J.K."/>
            <person name="Geller-Mcgrath D.E."/>
            <person name="Sieber C.M."/>
            <person name="Emerson J.B."/>
            <person name="Anantharaman K."/>
            <person name="Thomas B.C."/>
            <person name="Malmstrom R."/>
            <person name="Stieglmeier M."/>
            <person name="Klingl A."/>
            <person name="Woyke T."/>
            <person name="Ryan C.M."/>
            <person name="Banfield J.F."/>
        </authorList>
    </citation>
    <scope>NUCLEOTIDE SEQUENCE [LARGE SCALE GENOMIC DNA]</scope>
    <source>
        <strain evidence="4">CG11_big_fil_rev_8_21_14_0_20_40_12</strain>
    </source>
</reference>
<gene>
    <name evidence="4" type="ORF">COV89_00230</name>
</gene>
<organism evidence="4 5">
    <name type="scientific">Candidatus Shapirobacteria bacterium CG11_big_fil_rev_8_21_14_0_20_40_12</name>
    <dbReference type="NCBI Taxonomy" id="1974889"/>
    <lineage>
        <taxon>Bacteria</taxon>
        <taxon>Candidatus Shapironibacteriota</taxon>
    </lineage>
</organism>
<protein>
    <recommendedName>
        <fullName evidence="3">Core-binding (CB) domain-containing protein</fullName>
    </recommendedName>
</protein>
<sequence length="174" mass="20500">MYNPYNVEANEHLENFLKSFRNFLVAEKTASITQRGYVSDVKFFLNWLIPHLQKNSDLYSNFDFSVILKKINPKILSNYNFFLIESKIPLKSINRKYSALRKLGSFCLSQNLIAENIFDNLKTLSDRPLFPEHKCHLGQFKEDLLRKGLTKITVKNYLVDTKQFLIWSKNKLEV</sequence>
<proteinExistence type="predicted"/>
<dbReference type="GO" id="GO:0003677">
    <property type="term" value="F:DNA binding"/>
    <property type="evidence" value="ECO:0007669"/>
    <property type="project" value="UniProtKB-UniRule"/>
</dbReference>
<dbReference type="AlphaFoldDB" id="A0A2H0KIU4"/>
<evidence type="ECO:0000256" key="1">
    <source>
        <dbReference type="ARBA" id="ARBA00023125"/>
    </source>
</evidence>
<accession>A0A2H0KIU4</accession>
<evidence type="ECO:0000259" key="3">
    <source>
        <dbReference type="PROSITE" id="PS51900"/>
    </source>
</evidence>
<evidence type="ECO:0000313" key="5">
    <source>
        <dbReference type="Proteomes" id="UP000231371"/>
    </source>
</evidence>
<comment type="caution">
    <text evidence="4">The sequence shown here is derived from an EMBL/GenBank/DDBJ whole genome shotgun (WGS) entry which is preliminary data.</text>
</comment>
<dbReference type="EMBL" id="PCVI01000004">
    <property type="protein sequence ID" value="PIQ70483.1"/>
    <property type="molecule type" value="Genomic_DNA"/>
</dbReference>
<name>A0A2H0KIU4_9BACT</name>
<evidence type="ECO:0000256" key="2">
    <source>
        <dbReference type="PROSITE-ProRule" id="PRU01248"/>
    </source>
</evidence>